<reference evidence="4" key="1">
    <citation type="journal article" date="2019" name="Int. J. Syst. Evol. Microbiol.">
        <title>The Global Catalogue of Microorganisms (GCM) 10K type strain sequencing project: providing services to taxonomists for standard genome sequencing and annotation.</title>
        <authorList>
            <consortium name="The Broad Institute Genomics Platform"/>
            <consortium name="The Broad Institute Genome Sequencing Center for Infectious Disease"/>
            <person name="Wu L."/>
            <person name="Ma J."/>
        </authorList>
    </citation>
    <scope>NUCLEOTIDE SEQUENCE [LARGE SCALE GENOMIC DNA]</scope>
    <source>
        <strain evidence="4">CGMCC 1.6774</strain>
    </source>
</reference>
<evidence type="ECO:0000259" key="1">
    <source>
        <dbReference type="Pfam" id="PF01471"/>
    </source>
</evidence>
<name>A0ABW5AEG6_9BRAD</name>
<dbReference type="SUPFAM" id="SSF53955">
    <property type="entry name" value="Lysozyme-like"/>
    <property type="match status" value="1"/>
</dbReference>
<dbReference type="NCBIfam" id="TIGR02283">
    <property type="entry name" value="MltB_2"/>
    <property type="match status" value="1"/>
</dbReference>
<dbReference type="PANTHER" id="PTHR30163">
    <property type="entry name" value="MEMBRANE-BOUND LYTIC MUREIN TRANSGLYCOSYLASE B"/>
    <property type="match status" value="1"/>
</dbReference>
<evidence type="ECO:0000259" key="2">
    <source>
        <dbReference type="Pfam" id="PF13406"/>
    </source>
</evidence>
<dbReference type="Gene3D" id="1.10.8.350">
    <property type="entry name" value="Bacterial muramidase"/>
    <property type="match status" value="1"/>
</dbReference>
<comment type="caution">
    <text evidence="3">The sequence shown here is derived from an EMBL/GenBank/DDBJ whole genome shotgun (WGS) entry which is preliminary data.</text>
</comment>
<gene>
    <name evidence="3" type="ORF">ACFSOX_03845</name>
</gene>
<dbReference type="InterPro" id="IPR023346">
    <property type="entry name" value="Lysozyme-like_dom_sf"/>
</dbReference>
<dbReference type="Pfam" id="PF13406">
    <property type="entry name" value="SLT_2"/>
    <property type="match status" value="1"/>
</dbReference>
<dbReference type="Pfam" id="PF01471">
    <property type="entry name" value="PG_binding_1"/>
    <property type="match status" value="1"/>
</dbReference>
<accession>A0ABW5AEG6</accession>
<protein>
    <submittedName>
        <fullName evidence="3">Lytic murein transglycosylase</fullName>
    </submittedName>
</protein>
<evidence type="ECO:0000313" key="4">
    <source>
        <dbReference type="Proteomes" id="UP001597314"/>
    </source>
</evidence>
<proteinExistence type="predicted"/>
<dbReference type="InterPro" id="IPR011970">
    <property type="entry name" value="MltB_2"/>
</dbReference>
<organism evidence="3 4">
    <name type="scientific">Rhodoplanes azumiensis</name>
    <dbReference type="NCBI Taxonomy" id="1897628"/>
    <lineage>
        <taxon>Bacteria</taxon>
        <taxon>Pseudomonadati</taxon>
        <taxon>Pseudomonadota</taxon>
        <taxon>Alphaproteobacteria</taxon>
        <taxon>Hyphomicrobiales</taxon>
        <taxon>Nitrobacteraceae</taxon>
        <taxon>Rhodoplanes</taxon>
    </lineage>
</organism>
<keyword evidence="4" id="KW-1185">Reference proteome</keyword>
<dbReference type="Gene3D" id="1.10.530.10">
    <property type="match status" value="1"/>
</dbReference>
<dbReference type="InterPro" id="IPR043426">
    <property type="entry name" value="MltB-like"/>
</dbReference>
<dbReference type="PANTHER" id="PTHR30163:SF8">
    <property type="entry name" value="LYTIC MUREIN TRANSGLYCOSYLASE"/>
    <property type="match status" value="1"/>
</dbReference>
<dbReference type="Proteomes" id="UP001597314">
    <property type="component" value="Unassembled WGS sequence"/>
</dbReference>
<dbReference type="RefSeq" id="WP_378476467.1">
    <property type="nucleotide sequence ID" value="NZ_JBHUIW010000003.1"/>
</dbReference>
<feature type="domain" description="Transglycosylase SLT" evidence="2">
    <location>
        <begin position="50"/>
        <end position="340"/>
    </location>
</feature>
<dbReference type="InterPro" id="IPR031304">
    <property type="entry name" value="SLT_2"/>
</dbReference>
<dbReference type="InterPro" id="IPR002477">
    <property type="entry name" value="Peptidoglycan-bd-like"/>
</dbReference>
<dbReference type="InterPro" id="IPR036365">
    <property type="entry name" value="PGBD-like_sf"/>
</dbReference>
<dbReference type="Gene3D" id="1.10.101.10">
    <property type="entry name" value="PGBD-like superfamily/PGBD"/>
    <property type="match status" value="1"/>
</dbReference>
<sequence>MSSSAPHASAPPSSGRPRRRAAAVLGALGLALVAADAALAQAPCQNTGRFEDWLARFKQEAVQQGISHQAIAAATPYLVYDQRIVNIDRGQKFFAQSFLQFSDKVLPAYRLQKGAEQLKVHAALFARAEAQFGVPGPIIVAFWGLESDFGVAMGKDHAIRSLTTLAYDCRRSEMFRGHLFDALRMIERGDLRAEEMVGSWAGELGQTQMMPSEYMKHAIDWDGDGHRNLLKSVPDVIGSSASYLQELGWRRGEPWMREVKVPAVMPWQEADLAIQHPHAKWSGWGVTLRDGKPLPAGGPPASLLLPMGRLGPAFLVYPNFQAYLKWNASLVYATTAAYYATRLAGAPPMYRGAPDIPVLSQEQGKELQELLNRAGFDVGTPDGKIGAGTRTAVKQAQLRFGLPADSYPTPELIARLRAGR</sequence>
<dbReference type="EMBL" id="JBHUIW010000003">
    <property type="protein sequence ID" value="MFD2181274.1"/>
    <property type="molecule type" value="Genomic_DNA"/>
</dbReference>
<evidence type="ECO:0000313" key="3">
    <source>
        <dbReference type="EMBL" id="MFD2181274.1"/>
    </source>
</evidence>
<feature type="domain" description="Peptidoglycan binding-like" evidence="1">
    <location>
        <begin position="363"/>
        <end position="416"/>
    </location>
</feature>
<dbReference type="InterPro" id="IPR036366">
    <property type="entry name" value="PGBDSf"/>
</dbReference>
<dbReference type="SUPFAM" id="SSF47090">
    <property type="entry name" value="PGBD-like"/>
    <property type="match status" value="1"/>
</dbReference>